<reference evidence="6" key="1">
    <citation type="journal article" date="2019" name="Int. J. Syst. Evol. Microbiol.">
        <title>The Global Catalogue of Microorganisms (GCM) 10K type strain sequencing project: providing services to taxonomists for standard genome sequencing and annotation.</title>
        <authorList>
            <consortium name="The Broad Institute Genomics Platform"/>
            <consortium name="The Broad Institute Genome Sequencing Center for Infectious Disease"/>
            <person name="Wu L."/>
            <person name="Ma J."/>
        </authorList>
    </citation>
    <scope>NUCLEOTIDE SEQUENCE [LARGE SCALE GENOMIC DNA]</scope>
    <source>
        <strain evidence="6">JCM 12763</strain>
    </source>
</reference>
<dbReference type="Proteomes" id="UP001596242">
    <property type="component" value="Unassembled WGS sequence"/>
</dbReference>
<dbReference type="SUPFAM" id="SSF116734">
    <property type="entry name" value="DNA methylase specificity domain"/>
    <property type="match status" value="2"/>
</dbReference>
<comment type="similarity">
    <text evidence="1">Belongs to the type-I restriction system S methylase family.</text>
</comment>
<dbReference type="Gene3D" id="3.90.220.20">
    <property type="entry name" value="DNA methylase specificity domains"/>
    <property type="match status" value="2"/>
</dbReference>
<feature type="domain" description="Type I restriction modification DNA specificity" evidence="4">
    <location>
        <begin position="230"/>
        <end position="364"/>
    </location>
</feature>
<dbReference type="Pfam" id="PF01420">
    <property type="entry name" value="Methylase_S"/>
    <property type="match status" value="2"/>
</dbReference>
<evidence type="ECO:0000313" key="6">
    <source>
        <dbReference type="Proteomes" id="UP001596242"/>
    </source>
</evidence>
<evidence type="ECO:0000256" key="3">
    <source>
        <dbReference type="ARBA" id="ARBA00023125"/>
    </source>
</evidence>
<accession>A0ABW1LY30</accession>
<organism evidence="5 6">
    <name type="scientific">Streptomyces pratens</name>
    <dbReference type="NCBI Taxonomy" id="887456"/>
    <lineage>
        <taxon>Bacteria</taxon>
        <taxon>Bacillati</taxon>
        <taxon>Actinomycetota</taxon>
        <taxon>Actinomycetes</taxon>
        <taxon>Kitasatosporales</taxon>
        <taxon>Streptomycetaceae</taxon>
        <taxon>Streptomyces</taxon>
    </lineage>
</organism>
<dbReference type="PANTHER" id="PTHR30408">
    <property type="entry name" value="TYPE-1 RESTRICTION ENZYME ECOKI SPECIFICITY PROTEIN"/>
    <property type="match status" value="1"/>
</dbReference>
<dbReference type="EC" id="3.1.21.-" evidence="5"/>
<sequence length="412" mass="45862">MSTTVRLRHLAQINPGTPAFNNLKGDDELTFLPMEAVWPDNRLDISQRRTKKEVSTGYTRFQDGDILVPKITPTFEAGRSVLIKGLLGGLGTGTTELHVVRPGKEIDPKFLLYVANTHNFLKLGEAQMYGVAGQQRVPDSFLRDLPVRLPSLEEQRRIVSFLDTEIARIDSLSRLRTTQIRMLAERLDAERDSLFGGSSGDTATPLMHLTDPYRPIVYGIVQAGPEHPDGVPYIKTGDLKNLHPRSLSRTSPEIHRQFRRAAVHPGDLVMAMRASIGAVAIVPPELPEANLTQGTARIAAAKNVCTEWLYNALQTRRVQEQCDLRAVGSTFRTLNIWDLRRVVLWVPHDRKQTEIVAQFRIVESQNSGLANYAQHQIALLSERRQALITSAINGQFDVTTASGRNVTEGVAV</sequence>
<dbReference type="CDD" id="cd17260">
    <property type="entry name" value="RMtype1_S_EcoEI-TRD1-CR1_like"/>
    <property type="match status" value="1"/>
</dbReference>
<keyword evidence="2" id="KW-0680">Restriction system</keyword>
<keyword evidence="5" id="KW-0378">Hydrolase</keyword>
<gene>
    <name evidence="5" type="ORF">ACFP50_10600</name>
</gene>
<evidence type="ECO:0000259" key="4">
    <source>
        <dbReference type="Pfam" id="PF01420"/>
    </source>
</evidence>
<dbReference type="InterPro" id="IPR044946">
    <property type="entry name" value="Restrct_endonuc_typeI_TRD_sf"/>
</dbReference>
<name>A0ABW1LY30_9ACTN</name>
<proteinExistence type="inferred from homology"/>
<dbReference type="EMBL" id="JBHSPT010000023">
    <property type="protein sequence ID" value="MFC6055892.1"/>
    <property type="molecule type" value="Genomic_DNA"/>
</dbReference>
<dbReference type="PANTHER" id="PTHR30408:SF12">
    <property type="entry name" value="TYPE I RESTRICTION ENZYME MJAVIII SPECIFICITY SUBUNIT"/>
    <property type="match status" value="1"/>
</dbReference>
<evidence type="ECO:0000313" key="5">
    <source>
        <dbReference type="EMBL" id="MFC6055892.1"/>
    </source>
</evidence>
<dbReference type="InterPro" id="IPR000055">
    <property type="entry name" value="Restrct_endonuc_typeI_TRD"/>
</dbReference>
<keyword evidence="6" id="KW-1185">Reference proteome</keyword>
<keyword evidence="5" id="KW-0540">Nuclease</keyword>
<dbReference type="CDD" id="cd17256">
    <property type="entry name" value="RMtype1_S_EcoJA65PI-TRD1-CR1_like"/>
    <property type="match status" value="1"/>
</dbReference>
<dbReference type="GO" id="GO:0004519">
    <property type="term" value="F:endonuclease activity"/>
    <property type="evidence" value="ECO:0007669"/>
    <property type="project" value="UniProtKB-KW"/>
</dbReference>
<keyword evidence="3" id="KW-0238">DNA-binding</keyword>
<feature type="domain" description="Type I restriction modification DNA specificity" evidence="4">
    <location>
        <begin position="95"/>
        <end position="171"/>
    </location>
</feature>
<dbReference type="GO" id="GO:0016787">
    <property type="term" value="F:hydrolase activity"/>
    <property type="evidence" value="ECO:0007669"/>
    <property type="project" value="UniProtKB-KW"/>
</dbReference>
<comment type="caution">
    <text evidence="5">The sequence shown here is derived from an EMBL/GenBank/DDBJ whole genome shotgun (WGS) entry which is preliminary data.</text>
</comment>
<evidence type="ECO:0000256" key="1">
    <source>
        <dbReference type="ARBA" id="ARBA00010923"/>
    </source>
</evidence>
<evidence type="ECO:0000256" key="2">
    <source>
        <dbReference type="ARBA" id="ARBA00022747"/>
    </source>
</evidence>
<dbReference type="InterPro" id="IPR052021">
    <property type="entry name" value="Type-I_RS_S_subunit"/>
</dbReference>
<keyword evidence="5" id="KW-0255">Endonuclease</keyword>
<dbReference type="RefSeq" id="WP_386395598.1">
    <property type="nucleotide sequence ID" value="NZ_JBHSPT010000023.1"/>
</dbReference>
<protein>
    <submittedName>
        <fullName evidence="5">Restriction endonuclease subunit S</fullName>
        <ecNumber evidence="5">3.1.21.-</ecNumber>
    </submittedName>
</protein>